<dbReference type="PROSITE" id="PS00593">
    <property type="entry name" value="HEME_OXYGENASE"/>
    <property type="match status" value="1"/>
</dbReference>
<feature type="binding site" evidence="10">
    <location>
        <position position="10"/>
    </location>
    <ligand>
        <name>heme b</name>
        <dbReference type="ChEBI" id="CHEBI:60344"/>
    </ligand>
</feature>
<sequence>MSTKLAEQLRKGTTKSHSMAENVSFVKSFLGGVVDKKAYRKLVANLYFVYVAIEKQMESNKNHQLIQPIYFTELHRTTSLKDDLKYYYGDNWIDEIAPSEATQIYVRRIHEVGMNQPELLVAHAYTRYMGDLSGGQILKKIAQNAMNLSGNQGTSFYDFPEIQNESLFKDNYRGQLNQIPVDERQISDIIAEANIAFTLNMKMFQELNSSLIKIMIMLLVNTISNLKINQRFFPVKKSKSKS</sequence>
<evidence type="ECO:0000256" key="8">
    <source>
        <dbReference type="ARBA" id="ARBA00053929"/>
    </source>
</evidence>
<protein>
    <recommendedName>
        <fullName evidence="9">Heme oxygenase</fullName>
        <ecNumber evidence="2">1.14.14.18</ecNumber>
    </recommendedName>
</protein>
<dbReference type="PRINTS" id="PR00088">
    <property type="entry name" value="HAEMOXYGNASE"/>
</dbReference>
<feature type="binding site" description="axial binding residue" evidence="11">
    <location>
        <position position="17"/>
    </location>
    <ligand>
        <name>heme b</name>
        <dbReference type="ChEBI" id="CHEBI:60344"/>
    </ligand>
    <ligandPart>
        <name>Fe</name>
        <dbReference type="ChEBI" id="CHEBI:18248"/>
    </ligandPart>
</feature>
<dbReference type="InterPro" id="IPR016084">
    <property type="entry name" value="Haem_Oase-like_multi-hlx"/>
</dbReference>
<dbReference type="FunFam" id="1.20.910.10:FF:000001">
    <property type="entry name" value="Heme oxygenase 1"/>
    <property type="match status" value="1"/>
</dbReference>
<dbReference type="GO" id="GO:0042167">
    <property type="term" value="P:heme catabolic process"/>
    <property type="evidence" value="ECO:0007669"/>
    <property type="project" value="TreeGrafter"/>
</dbReference>
<feature type="binding site" evidence="10">
    <location>
        <position position="173"/>
    </location>
    <ligand>
        <name>heme b</name>
        <dbReference type="ChEBI" id="CHEBI:60344"/>
    </ligand>
</feature>
<dbReference type="Gene3D" id="1.20.910.10">
    <property type="entry name" value="Heme oxygenase-like"/>
    <property type="match status" value="1"/>
</dbReference>
<evidence type="ECO:0000256" key="7">
    <source>
        <dbReference type="ARBA" id="ARBA00048328"/>
    </source>
</evidence>
<evidence type="ECO:0000256" key="11">
    <source>
        <dbReference type="PIRSR" id="PIRSR000343-2"/>
    </source>
</evidence>
<dbReference type="RefSeq" id="YP_009314544.1">
    <property type="nucleotide sequence ID" value="NC_031662.1"/>
</dbReference>
<accession>A0A1G4NVU8</accession>
<comment type="catalytic activity">
    <reaction evidence="7">
        <text>heme b + 3 reduced [NADPH--hemoprotein reductase] + 3 O2 = biliverdin IXalpha + CO + Fe(2+) + 3 oxidized [NADPH--hemoprotein reductase] + 3 H2O + H(+)</text>
        <dbReference type="Rhea" id="RHEA:21764"/>
        <dbReference type="Rhea" id="RHEA-COMP:11964"/>
        <dbReference type="Rhea" id="RHEA-COMP:11965"/>
        <dbReference type="ChEBI" id="CHEBI:15377"/>
        <dbReference type="ChEBI" id="CHEBI:15378"/>
        <dbReference type="ChEBI" id="CHEBI:15379"/>
        <dbReference type="ChEBI" id="CHEBI:17245"/>
        <dbReference type="ChEBI" id="CHEBI:29033"/>
        <dbReference type="ChEBI" id="CHEBI:57618"/>
        <dbReference type="ChEBI" id="CHEBI:57991"/>
        <dbReference type="ChEBI" id="CHEBI:58210"/>
        <dbReference type="ChEBI" id="CHEBI:60344"/>
        <dbReference type="EC" id="1.14.14.18"/>
    </reaction>
</comment>
<evidence type="ECO:0000256" key="6">
    <source>
        <dbReference type="ARBA" id="ARBA00023004"/>
    </source>
</evidence>
<comment type="function">
    <text evidence="8">Catalyzes the opening of the heme ring with the release of iron. Key enzyme in the synthesis of the chromophoric part of the photosynthetic antennae.</text>
</comment>
<dbReference type="GO" id="GO:0006979">
    <property type="term" value="P:response to oxidative stress"/>
    <property type="evidence" value="ECO:0007669"/>
    <property type="project" value="TreeGrafter"/>
</dbReference>
<evidence type="ECO:0000256" key="4">
    <source>
        <dbReference type="ARBA" id="ARBA00022723"/>
    </source>
</evidence>
<comment type="similarity">
    <text evidence="1">Belongs to the heme oxygenase family.</text>
</comment>
<dbReference type="InterPro" id="IPR016053">
    <property type="entry name" value="Haem_Oase-like"/>
</dbReference>
<dbReference type="EC" id="1.14.14.18" evidence="2"/>
<keyword evidence="12" id="KW-0934">Plastid</keyword>
<keyword evidence="12" id="KW-0150">Chloroplast</keyword>
<evidence type="ECO:0000256" key="1">
    <source>
        <dbReference type="ARBA" id="ARBA00006134"/>
    </source>
</evidence>
<keyword evidence="5" id="KW-0560">Oxidoreductase</keyword>
<keyword evidence="3 10" id="KW-0349">Heme</keyword>
<feature type="binding site" evidence="10">
    <location>
        <position position="125"/>
    </location>
    <ligand>
        <name>heme b</name>
        <dbReference type="ChEBI" id="CHEBI:60344"/>
    </ligand>
</feature>
<evidence type="ECO:0000256" key="10">
    <source>
        <dbReference type="PIRSR" id="PIRSR000343-1"/>
    </source>
</evidence>
<evidence type="ECO:0000256" key="2">
    <source>
        <dbReference type="ARBA" id="ARBA00012360"/>
    </source>
</evidence>
<evidence type="ECO:0000256" key="3">
    <source>
        <dbReference type="ARBA" id="ARBA00022617"/>
    </source>
</evidence>
<keyword evidence="4 11" id="KW-0479">Metal-binding</keyword>
<dbReference type="AlphaFoldDB" id="A0A1G4NVU8"/>
<dbReference type="GO" id="GO:0006788">
    <property type="term" value="P:heme oxidation"/>
    <property type="evidence" value="ECO:0007669"/>
    <property type="project" value="InterPro"/>
</dbReference>
<dbReference type="GO" id="GO:0020037">
    <property type="term" value="F:heme binding"/>
    <property type="evidence" value="ECO:0007669"/>
    <property type="project" value="TreeGrafter"/>
</dbReference>
<organism evidence="12">
    <name type="scientific">Liagoropsis maxima</name>
    <dbReference type="NCBI Taxonomy" id="1653392"/>
    <lineage>
        <taxon>Eukaryota</taxon>
        <taxon>Rhodophyta</taxon>
        <taxon>Florideophyceae</taxon>
        <taxon>Nemaliophycidae</taxon>
        <taxon>Nemaliales</taxon>
        <taxon>Liagoraceae</taxon>
        <taxon>Liagoropsis</taxon>
    </lineage>
</organism>
<dbReference type="InterPro" id="IPR002051">
    <property type="entry name" value="Haem_Oase"/>
</dbReference>
<reference evidence="12" key="1">
    <citation type="submission" date="2016-10" db="EMBL/GenBank/DDBJ databases">
        <title>Chloroplast genomes as a tool to resolve red algal phylogenies: a case study in the Nemaliales.</title>
        <authorList>
            <person name="Costa J.F."/>
            <person name="Lin S.M."/>
            <person name="Macaya E.C."/>
            <person name="Fernandez-Garcia C."/>
            <person name="Verbruggen H."/>
        </authorList>
    </citation>
    <scope>NUCLEOTIDE SEQUENCE</scope>
    <source>
        <strain evidence="12">J.0256</strain>
    </source>
</reference>
<dbReference type="PIRSF" id="PIRSF000343">
    <property type="entry name" value="Haem_Oase"/>
    <property type="match status" value="1"/>
</dbReference>
<keyword evidence="6 11" id="KW-0408">Iron</keyword>
<dbReference type="PANTHER" id="PTHR10720:SF0">
    <property type="entry name" value="HEME OXYGENASE"/>
    <property type="match status" value="1"/>
</dbReference>
<dbReference type="PANTHER" id="PTHR10720">
    <property type="entry name" value="HEME OXYGENASE"/>
    <property type="match status" value="1"/>
</dbReference>
<dbReference type="CDD" id="cd19165">
    <property type="entry name" value="HemeO"/>
    <property type="match status" value="1"/>
</dbReference>
<dbReference type="GeneID" id="30000879"/>
<proteinExistence type="inferred from homology"/>
<gene>
    <name evidence="12" type="primary">pbsA</name>
    <name evidence="12" type="ORF">J0256_141</name>
</gene>
<evidence type="ECO:0000256" key="5">
    <source>
        <dbReference type="ARBA" id="ARBA00023002"/>
    </source>
</evidence>
<dbReference type="InterPro" id="IPR018207">
    <property type="entry name" value="Haem_oxygenase_CS"/>
</dbReference>
<evidence type="ECO:0000256" key="9">
    <source>
        <dbReference type="ARBA" id="ARBA00074009"/>
    </source>
</evidence>
<dbReference type="GO" id="GO:0046872">
    <property type="term" value="F:metal ion binding"/>
    <property type="evidence" value="ECO:0007669"/>
    <property type="project" value="UniProtKB-KW"/>
</dbReference>
<name>A0A1G4NVU8_9FLOR</name>
<dbReference type="EMBL" id="LT622870">
    <property type="protein sequence ID" value="SCW22798.1"/>
    <property type="molecule type" value="Genomic_DNA"/>
</dbReference>
<geneLocation type="chloroplast" evidence="12"/>
<dbReference type="Pfam" id="PF01126">
    <property type="entry name" value="Heme_oxygenase"/>
    <property type="match status" value="1"/>
</dbReference>
<evidence type="ECO:0000313" key="12">
    <source>
        <dbReference type="EMBL" id="SCW22798.1"/>
    </source>
</evidence>
<dbReference type="SUPFAM" id="SSF48613">
    <property type="entry name" value="Heme oxygenase-like"/>
    <property type="match status" value="1"/>
</dbReference>
<reference evidence="12" key="2">
    <citation type="submission" date="2016-10" db="EMBL/GenBank/DDBJ databases">
        <authorList>
            <person name="de Groot N.N."/>
        </authorList>
    </citation>
    <scope>NUCLEOTIDE SEQUENCE</scope>
    <source>
        <strain evidence="12">J.0256</strain>
    </source>
</reference>
<dbReference type="GO" id="GO:0004392">
    <property type="term" value="F:heme oxygenase (decyclizing) activity"/>
    <property type="evidence" value="ECO:0007669"/>
    <property type="project" value="UniProtKB-EC"/>
</dbReference>